<organism evidence="3 4">
    <name type="scientific">Wuchereria bancrofti</name>
    <dbReference type="NCBI Taxonomy" id="6293"/>
    <lineage>
        <taxon>Eukaryota</taxon>
        <taxon>Metazoa</taxon>
        <taxon>Ecdysozoa</taxon>
        <taxon>Nematoda</taxon>
        <taxon>Chromadorea</taxon>
        <taxon>Rhabditida</taxon>
        <taxon>Spirurina</taxon>
        <taxon>Spiruromorpha</taxon>
        <taxon>Filarioidea</taxon>
        <taxon>Onchocercidae</taxon>
        <taxon>Wuchereria</taxon>
    </lineage>
</organism>
<dbReference type="SUPFAM" id="SSF48225">
    <property type="entry name" value="Seven-hairpin glycosidases"/>
    <property type="match status" value="1"/>
</dbReference>
<keyword evidence="4" id="KW-1185">Reference proteome</keyword>
<dbReference type="GO" id="GO:0016020">
    <property type="term" value="C:membrane"/>
    <property type="evidence" value="ECO:0007669"/>
    <property type="project" value="InterPro"/>
</dbReference>
<dbReference type="GO" id="GO:0005975">
    <property type="term" value="P:carbohydrate metabolic process"/>
    <property type="evidence" value="ECO:0007669"/>
    <property type="project" value="InterPro"/>
</dbReference>
<dbReference type="EMBL" id="UYWW01005797">
    <property type="protein sequence ID" value="VDM14367.1"/>
    <property type="molecule type" value="Genomic_DNA"/>
</dbReference>
<dbReference type="InterPro" id="IPR036026">
    <property type="entry name" value="Seven-hairpin_glycosidases"/>
</dbReference>
<dbReference type="GO" id="GO:0044322">
    <property type="term" value="C:endoplasmic reticulum quality control compartment"/>
    <property type="evidence" value="ECO:0007669"/>
    <property type="project" value="GOC"/>
</dbReference>
<name>A0A3P7ECW8_WUCBA</name>
<dbReference type="InParanoid" id="A0A3P7ECW8"/>
<dbReference type="PANTHER" id="PTHR45679:SF5">
    <property type="entry name" value="ER DEGRADATION-ENHANCING ALPHA-MANNOSIDASE-LIKE PROTEIN 1"/>
    <property type="match status" value="1"/>
</dbReference>
<dbReference type="Gene3D" id="1.50.10.10">
    <property type="match status" value="1"/>
</dbReference>
<dbReference type="GO" id="GO:0004571">
    <property type="term" value="F:mannosyl-oligosaccharide 1,2-alpha-mannosidase activity"/>
    <property type="evidence" value="ECO:0007669"/>
    <property type="project" value="InterPro"/>
</dbReference>
<keyword evidence="2" id="KW-0812">Transmembrane</keyword>
<keyword evidence="2" id="KW-0472">Membrane</keyword>
<dbReference type="AlphaFoldDB" id="A0A3P7ECW8"/>
<feature type="transmembrane region" description="Helical" evidence="2">
    <location>
        <begin position="22"/>
        <end position="45"/>
    </location>
</feature>
<dbReference type="GO" id="GO:0005509">
    <property type="term" value="F:calcium ion binding"/>
    <property type="evidence" value="ECO:0007669"/>
    <property type="project" value="InterPro"/>
</dbReference>
<reference evidence="3 4" key="1">
    <citation type="submission" date="2018-11" db="EMBL/GenBank/DDBJ databases">
        <authorList>
            <consortium name="Pathogen Informatics"/>
        </authorList>
    </citation>
    <scope>NUCLEOTIDE SEQUENCE [LARGE SCALE GENOMIC DNA]</scope>
</reference>
<dbReference type="PANTHER" id="PTHR45679">
    <property type="entry name" value="ER DEGRADATION-ENHANCING ALPHA-MANNOSIDASE-LIKE PROTEIN 2"/>
    <property type="match status" value="1"/>
</dbReference>
<dbReference type="GO" id="GO:1904380">
    <property type="term" value="P:endoplasmic reticulum mannose trimming"/>
    <property type="evidence" value="ECO:0007669"/>
    <property type="project" value="InterPro"/>
</dbReference>
<protein>
    <submittedName>
        <fullName evidence="3">Uncharacterized protein</fullName>
    </submittedName>
</protein>
<gene>
    <name evidence="3" type="ORF">WBA_LOCUS7753</name>
</gene>
<evidence type="ECO:0000256" key="2">
    <source>
        <dbReference type="SAM" id="Phobius"/>
    </source>
</evidence>
<dbReference type="InterPro" id="IPR012341">
    <property type="entry name" value="6hp_glycosidase-like_sf"/>
</dbReference>
<evidence type="ECO:0000313" key="3">
    <source>
        <dbReference type="EMBL" id="VDM14367.1"/>
    </source>
</evidence>
<keyword evidence="2" id="KW-1133">Transmembrane helix</keyword>
<feature type="non-terminal residue" evidence="3">
    <location>
        <position position="99"/>
    </location>
</feature>
<evidence type="ECO:0000313" key="4">
    <source>
        <dbReference type="Proteomes" id="UP000270924"/>
    </source>
</evidence>
<keyword evidence="1" id="KW-0325">Glycoprotein</keyword>
<evidence type="ECO:0000256" key="1">
    <source>
        <dbReference type="ARBA" id="ARBA00023180"/>
    </source>
</evidence>
<accession>A0A3P7ECW8</accession>
<dbReference type="Proteomes" id="UP000270924">
    <property type="component" value="Unassembled WGS sequence"/>
</dbReference>
<proteinExistence type="predicted"/>
<dbReference type="InterPro" id="IPR044674">
    <property type="entry name" value="EDEM1/2/3"/>
</dbReference>
<sequence length="99" mass="11596">MSSCKVPLCTFISKYLQRSLRLVMYLFVLWALVMVITGADVYPFVRDSYTSKYGSFTPEELLEAKKATREMFYFAYENYIRHAFPMDELDPINCSGRGY</sequence>
<dbReference type="OrthoDB" id="8118055at2759"/>